<dbReference type="EMBL" id="KQ964771">
    <property type="protein sequence ID" value="KXN66072.1"/>
    <property type="molecule type" value="Genomic_DNA"/>
</dbReference>
<gene>
    <name evidence="1" type="ORF">CONCODRAFT_44098</name>
</gene>
<feature type="non-terminal residue" evidence="1">
    <location>
        <position position="216"/>
    </location>
</feature>
<evidence type="ECO:0000313" key="2">
    <source>
        <dbReference type="Proteomes" id="UP000070444"/>
    </source>
</evidence>
<dbReference type="AlphaFoldDB" id="A0A137NTK1"/>
<dbReference type="OMA" id="VQDIQKH"/>
<protein>
    <recommendedName>
        <fullName evidence="3">Guanylyl cyclase</fullName>
    </recommendedName>
</protein>
<dbReference type="Proteomes" id="UP000070444">
    <property type="component" value="Unassembled WGS sequence"/>
</dbReference>
<keyword evidence="2" id="KW-1185">Reference proteome</keyword>
<dbReference type="PANTHER" id="PTHR31400">
    <property type="entry name" value="GUANYLYL CYCLASE DOMAIN CONTAINING PROTEIN 1 GUCD1"/>
    <property type="match status" value="1"/>
</dbReference>
<organism evidence="1 2">
    <name type="scientific">Conidiobolus coronatus (strain ATCC 28846 / CBS 209.66 / NRRL 28638)</name>
    <name type="common">Delacroixia coronata</name>
    <dbReference type="NCBI Taxonomy" id="796925"/>
    <lineage>
        <taxon>Eukaryota</taxon>
        <taxon>Fungi</taxon>
        <taxon>Fungi incertae sedis</taxon>
        <taxon>Zoopagomycota</taxon>
        <taxon>Entomophthoromycotina</taxon>
        <taxon>Entomophthoromycetes</taxon>
        <taxon>Entomophthorales</taxon>
        <taxon>Ancylistaceae</taxon>
        <taxon>Conidiobolus</taxon>
    </lineage>
</organism>
<dbReference type="PANTHER" id="PTHR31400:SF1">
    <property type="entry name" value="PROTEIN GUCD1"/>
    <property type="match status" value="1"/>
</dbReference>
<dbReference type="InterPro" id="IPR018616">
    <property type="entry name" value="GUCD1"/>
</dbReference>
<dbReference type="OrthoDB" id="206796at2759"/>
<dbReference type="Pfam" id="PF09778">
    <property type="entry name" value="Guanylate_cyc_2"/>
    <property type="match status" value="1"/>
</dbReference>
<evidence type="ECO:0000313" key="1">
    <source>
        <dbReference type="EMBL" id="KXN66072.1"/>
    </source>
</evidence>
<accession>A0A137NTK1</accession>
<reference evidence="1 2" key="1">
    <citation type="journal article" date="2015" name="Genome Biol. Evol.">
        <title>Phylogenomic analyses indicate that early fungi evolved digesting cell walls of algal ancestors of land plants.</title>
        <authorList>
            <person name="Chang Y."/>
            <person name="Wang S."/>
            <person name="Sekimoto S."/>
            <person name="Aerts A.L."/>
            <person name="Choi C."/>
            <person name="Clum A."/>
            <person name="LaButti K.M."/>
            <person name="Lindquist E.A."/>
            <person name="Yee Ngan C."/>
            <person name="Ohm R.A."/>
            <person name="Salamov A.A."/>
            <person name="Grigoriev I.V."/>
            <person name="Spatafora J.W."/>
            <person name="Berbee M.L."/>
        </authorList>
    </citation>
    <scope>NUCLEOTIDE SEQUENCE [LARGE SCALE GENOMIC DNA]</scope>
    <source>
        <strain evidence="1 2">NRRL 28638</strain>
    </source>
</reference>
<name>A0A137NTK1_CONC2</name>
<proteinExistence type="predicted"/>
<sequence>MKPFEDSLTEFSDKNLGKSPIPHLLQRTDWDCGLTCVAMVLRGLGVHHITLDQLHSDCPTKEVWTIYLAYLVAKYSKVDFTFYTSYLGANPNHLTEDFYSGLEGSELQRVDELFITARRYEINIIRLQLPIRDFQRFLYTRKFSIICLVDSNKLNCLKCSENSKSAVNNGNKGDGYYGHYIVLIGYEPEMDTFIYRDPSCTDYYCVIHTSQLDLAR</sequence>
<evidence type="ECO:0008006" key="3">
    <source>
        <dbReference type="Google" id="ProtNLM"/>
    </source>
</evidence>
<dbReference type="STRING" id="796925.A0A137NTK1"/>
<dbReference type="Gene3D" id="3.90.70.10">
    <property type="entry name" value="Cysteine proteinases"/>
    <property type="match status" value="1"/>
</dbReference>